<evidence type="ECO:0000256" key="2">
    <source>
        <dbReference type="SAM" id="Phobius"/>
    </source>
</evidence>
<dbReference type="EMBL" id="SDAM02001264">
    <property type="protein sequence ID" value="KAH6822496.1"/>
    <property type="molecule type" value="Genomic_DNA"/>
</dbReference>
<dbReference type="AlphaFoldDB" id="A0AAD4IW89"/>
<dbReference type="Proteomes" id="UP001190926">
    <property type="component" value="Unassembled WGS sequence"/>
</dbReference>
<gene>
    <name evidence="4" type="ORF">C2S53_008773</name>
</gene>
<evidence type="ECO:0000259" key="3">
    <source>
        <dbReference type="PROSITE" id="PS51272"/>
    </source>
</evidence>
<keyword evidence="2" id="KW-0812">Transmembrane</keyword>
<sequence>MCSSISSISFCLPSKAPFSSHNRFNFISHVSPFWIARRNPRHLSLSASIAEKNSSLEFSWDIVSPDDYNGWAIAEPAPKLVEKKGWRTFAIVGAGASVAAALGLLAYFSFSSKGFGVRLRSPFSGLYGFSGHSLTIKDDLEIEEVHYDDVPLAESEIPEETLGAASDAFVVTEQKRERVVVPFSVDVAQQEAVSALKKLKIIEYDVRADELCTRREYARWLVQSNSQLERSRKHRLNPFAALCGSRITAFDDVGVEDPDFEHIQTLAEAGVIRSKLSENPGSNLNGDKELNNFSPERFISRQDLVTWKAKIEYEVLPGISKEMARRNIGFLDVKEISSDALLELFVDYRADRKSITRGVFGQSRRLQPSKPCTKAQAAVALTCGRVTEFIQAEISRLEAEKVLRERELKEVISEILERGDIKQYWERKMEEERNRGLEVDVDYRAAIMALEQEKTVQESASAELVKQKAALECQKQLLSSLKAEVTEMSEKLSHEKAKYIDELRGMQDVRHDLQAKYEGLLDAKSILEAEIEALRILRSWVEDEARKSQARAKVLEEAGRRWKWDS</sequence>
<name>A0AAD4IW89_PERFH</name>
<organism evidence="4 5">
    <name type="scientific">Perilla frutescens var. hirtella</name>
    <name type="common">Perilla citriodora</name>
    <name type="synonym">Perilla setoyensis</name>
    <dbReference type="NCBI Taxonomy" id="608512"/>
    <lineage>
        <taxon>Eukaryota</taxon>
        <taxon>Viridiplantae</taxon>
        <taxon>Streptophyta</taxon>
        <taxon>Embryophyta</taxon>
        <taxon>Tracheophyta</taxon>
        <taxon>Spermatophyta</taxon>
        <taxon>Magnoliopsida</taxon>
        <taxon>eudicotyledons</taxon>
        <taxon>Gunneridae</taxon>
        <taxon>Pentapetalae</taxon>
        <taxon>asterids</taxon>
        <taxon>lamiids</taxon>
        <taxon>Lamiales</taxon>
        <taxon>Lamiaceae</taxon>
        <taxon>Nepetoideae</taxon>
        <taxon>Elsholtzieae</taxon>
        <taxon>Perilla</taxon>
    </lineage>
</organism>
<dbReference type="PROSITE" id="PS51272">
    <property type="entry name" value="SLH"/>
    <property type="match status" value="1"/>
</dbReference>
<accession>A0AAD4IW89</accession>
<dbReference type="InterPro" id="IPR001119">
    <property type="entry name" value="SLH_dom"/>
</dbReference>
<feature type="domain" description="SLH" evidence="3">
    <location>
        <begin position="246"/>
        <end position="322"/>
    </location>
</feature>
<comment type="caution">
    <text evidence="4">The sequence shown here is derived from an EMBL/GenBank/DDBJ whole genome shotgun (WGS) entry which is preliminary data.</text>
</comment>
<keyword evidence="1" id="KW-0175">Coiled coil</keyword>
<evidence type="ECO:0000256" key="1">
    <source>
        <dbReference type="SAM" id="Coils"/>
    </source>
</evidence>
<reference evidence="4 5" key="1">
    <citation type="journal article" date="2021" name="Nat. Commun.">
        <title>Incipient diploidization of the medicinal plant Perilla within 10,000 years.</title>
        <authorList>
            <person name="Zhang Y."/>
            <person name="Shen Q."/>
            <person name="Leng L."/>
            <person name="Zhang D."/>
            <person name="Chen S."/>
            <person name="Shi Y."/>
            <person name="Ning Z."/>
            <person name="Chen S."/>
        </authorList>
    </citation>
    <scope>NUCLEOTIDE SEQUENCE [LARGE SCALE GENOMIC DNA]</scope>
    <source>
        <strain evidence="5">cv. PC099</strain>
    </source>
</reference>
<protein>
    <recommendedName>
        <fullName evidence="3">SLH domain-containing protein</fullName>
    </recommendedName>
</protein>
<dbReference type="PANTHER" id="PTHR33740:SF1">
    <property type="entry name" value="SLH DOMAIN PROTEIN"/>
    <property type="match status" value="1"/>
</dbReference>
<evidence type="ECO:0000313" key="4">
    <source>
        <dbReference type="EMBL" id="KAH6822496.1"/>
    </source>
</evidence>
<keyword evidence="5" id="KW-1185">Reference proteome</keyword>
<dbReference type="PANTHER" id="PTHR33740">
    <property type="entry name" value="GPI-ANCHORED ADHESIN-LIKE PROTEIN"/>
    <property type="match status" value="1"/>
</dbReference>
<feature type="coiled-coil region" evidence="1">
    <location>
        <begin position="464"/>
        <end position="530"/>
    </location>
</feature>
<feature type="transmembrane region" description="Helical" evidence="2">
    <location>
        <begin position="89"/>
        <end position="110"/>
    </location>
</feature>
<evidence type="ECO:0000313" key="5">
    <source>
        <dbReference type="Proteomes" id="UP001190926"/>
    </source>
</evidence>
<keyword evidence="2" id="KW-1133">Transmembrane helix</keyword>
<proteinExistence type="predicted"/>
<keyword evidence="2" id="KW-0472">Membrane</keyword>